<feature type="compositionally biased region" description="Low complexity" evidence="1">
    <location>
        <begin position="925"/>
        <end position="968"/>
    </location>
</feature>
<feature type="region of interest" description="Disordered" evidence="1">
    <location>
        <begin position="573"/>
        <end position="723"/>
    </location>
</feature>
<organism evidence="2 3">
    <name type="scientific">Ceratodon purpureus</name>
    <name type="common">Fire moss</name>
    <name type="synonym">Dicranum purpureum</name>
    <dbReference type="NCBI Taxonomy" id="3225"/>
    <lineage>
        <taxon>Eukaryota</taxon>
        <taxon>Viridiplantae</taxon>
        <taxon>Streptophyta</taxon>
        <taxon>Embryophyta</taxon>
        <taxon>Bryophyta</taxon>
        <taxon>Bryophytina</taxon>
        <taxon>Bryopsida</taxon>
        <taxon>Dicranidae</taxon>
        <taxon>Pseudoditrichales</taxon>
        <taxon>Ditrichaceae</taxon>
        <taxon>Ceratodon</taxon>
    </lineage>
</organism>
<feature type="compositionally biased region" description="Polar residues" evidence="1">
    <location>
        <begin position="226"/>
        <end position="240"/>
    </location>
</feature>
<feature type="compositionally biased region" description="Polar residues" evidence="1">
    <location>
        <begin position="160"/>
        <end position="209"/>
    </location>
</feature>
<feature type="compositionally biased region" description="Basic and acidic residues" evidence="1">
    <location>
        <begin position="525"/>
        <end position="540"/>
    </location>
</feature>
<feature type="compositionally biased region" description="Basic and acidic residues" evidence="1">
    <location>
        <begin position="643"/>
        <end position="661"/>
    </location>
</feature>
<feature type="compositionally biased region" description="Polar residues" evidence="1">
    <location>
        <begin position="541"/>
        <end position="550"/>
    </location>
</feature>
<feature type="region of interest" description="Disordered" evidence="1">
    <location>
        <begin position="521"/>
        <end position="553"/>
    </location>
</feature>
<feature type="compositionally biased region" description="Basic and acidic residues" evidence="1">
    <location>
        <begin position="1407"/>
        <end position="1441"/>
    </location>
</feature>
<feature type="region of interest" description="Disordered" evidence="1">
    <location>
        <begin position="885"/>
        <end position="995"/>
    </location>
</feature>
<dbReference type="Proteomes" id="UP000822688">
    <property type="component" value="Chromosome 1"/>
</dbReference>
<name>A0A8T0JB03_CERPU</name>
<feature type="compositionally biased region" description="Polar residues" evidence="1">
    <location>
        <begin position="1388"/>
        <end position="1406"/>
    </location>
</feature>
<feature type="compositionally biased region" description="Acidic residues" evidence="1">
    <location>
        <begin position="915"/>
        <end position="924"/>
    </location>
</feature>
<feature type="region of interest" description="Disordered" evidence="1">
    <location>
        <begin position="157"/>
        <end position="272"/>
    </location>
</feature>
<feature type="compositionally biased region" description="Polar residues" evidence="1">
    <location>
        <begin position="1521"/>
        <end position="1530"/>
    </location>
</feature>
<feature type="region of interest" description="Disordered" evidence="1">
    <location>
        <begin position="1171"/>
        <end position="1209"/>
    </location>
</feature>
<keyword evidence="3" id="KW-1185">Reference proteome</keyword>
<comment type="caution">
    <text evidence="2">The sequence shown here is derived from an EMBL/GenBank/DDBJ whole genome shotgun (WGS) entry which is preliminary data.</text>
</comment>
<proteinExistence type="predicted"/>
<accession>A0A8T0JB03</accession>
<feature type="compositionally biased region" description="Polar residues" evidence="1">
    <location>
        <begin position="259"/>
        <end position="272"/>
    </location>
</feature>
<feature type="region of interest" description="Disordered" evidence="1">
    <location>
        <begin position="293"/>
        <end position="352"/>
    </location>
</feature>
<evidence type="ECO:0000256" key="1">
    <source>
        <dbReference type="SAM" id="MobiDB-lite"/>
    </source>
</evidence>
<feature type="compositionally biased region" description="Low complexity" evidence="1">
    <location>
        <begin position="330"/>
        <end position="343"/>
    </location>
</feature>
<gene>
    <name evidence="2" type="ORF">KC19_1G254100</name>
</gene>
<feature type="compositionally biased region" description="Basic and acidic residues" evidence="1">
    <location>
        <begin position="579"/>
        <end position="594"/>
    </location>
</feature>
<sequence>MAFLLKVFSGSERLREKQKSAALVNETFEAELNDVQTKLEVENYELQMLAEMIYDSSYPESQKFLKQPTKDRLHAHKETISSLLFGLAAQGISVAPLILTHFQKYGCDAIADTLINLLELVRPLLASKDIPEFTSDDILDAIDLQWHSSVRSSPAFGSLRGSTAPSPLQSPRVSFSNLSPRQSFSNLSPRQSFSNLSPRKSDSSPQSPFSMERMSGSSPGKIPSYRLTSPRKTQTFSFSPPSLPDTVREDARAAPPRRSLSSHYPDSDVGLSQSYGERLQPLAEHDEEINTGFGKFRKHDDGTPELLPIDGAYSSEKPSSHEAEENNVFSRSRPQSSSTSAAPDGCDGNDHAAEQNFKEFPTAGHNTLATVLPCSMSSNVNIEEFGKGLSINIPRSSISFAVDEPNGGQSVGKTQVAEGNAGVKRNRETTVAFLPLGRVGSHSNSLDESGLDFSHENFDKSVRNVDAEVPFEEFSTRIGGREDTAGNILESEVPVCDVFSSSNHERQIPEKDIVVSLSSLPSKRNNVDDSEQRVYEKNGEELNSTDNSLSFEEGIEEDRVGVVRMVDMPTPQVPIKTKLQSDECKEVQEAKDSQSHNSEFDESSVPTPDHVNVTVTSTDSPPAKEVEDGSLDVSELSSSVGSCEHDVQKELAPTRESHNEGEVIVSSSSSLIQGTNSENSIVQNNVASSLHDTEGGKSPQGEPYLSVPEAAVGELESSSRLEESASIQLENLEYTGDSKELEDNIQNRMDNPEEGKGKFLLGTNNDGRDEAVDGVTGGGLVKAIEGDGSLEVVDGDGAVDCLKGDGVEGAGVVDGVDGVGAVDVREGDEVKDGKSPIILIPTSSVEDDSLLVSALIKDKEANYSSPVERNEEYLVEKSSIQAEGEMEFQEQEPTYPRGIVETGTDTLSQSSFSDGYDDGGDDESTSSSSDDISSSTSSSDDDISSSTSSSDDDISSSTSSENLRNSSSSDDESDAEISLPSARAQGIEETTPFVPVTFLHEDRDLSRVENGEHLSRSSSSGLLPIICEDANQAQKAEKTGLDEHARNPELNFEQGAELHTPSYNSVTFDLTKLSRNDNVDIASRSSLQSEGCAVPDVTSESTSLDDLGMTLANCLTGNGPYPTSDSAASPNTVASEASLLSPCPHCEDGSSDAITSEVVSSSKINESENLCSRPVNTDAGVSTDHAPGSMVATRSLSEQKDQDPEGPGVIHTVTLLSENVNEEADWKHLSENGTKELENPSHSDAELDVSGVEGETSLRNLSEAYLCMKDCEPQSSQQLPIHGGSQQIDLVNDPLVSLNSDVVTHALLKEDCVEDGLPSKESVQNESKIPFYTRVEEFKGAELLVEVPSQRNEPFVVDAADFQMSHNASESFLRSEALSSDFGNSSAMENECTVSGDNEVNPSGDNHFQHAHDEEEKAFTTDSAKTDSEGFKSEDHLRDPEAEMGSGLKHSAEHPDDFEVTPHTDGLKYSPSEQDDEEGVPGDQHGLNLATEHISNQLVSTKSEDEPASTIENDLQERATPGTSSSNLFSTIDEEGRNSLSDQVDEGHDTECKQLAEEIPSHSVHFVDKAEVNDFEMGEPKHVKEANPLPAQRGDMPVLSVSSSELALFESQSKEISGQEYVLQIPEHDHSSCPGDNGAGVAGAICVTTSDICDGSMLYPMGHGHDEVKPDKEKDLVVHVDEVLLPSQAQDAEGQDIKQVLDGVNYSNTKESSHGMAEENEAFGICDPTTDLQIGESETSRPSEYEDYKEMQAASAVHKLSAYGFESDCSKNRHPLEHNNEYSDMIPPAPEDVQPMKDMSTQFLTDSAFLEEDEELPNKGTLLVESGGALFKNEEVGKDFKLSNGIQTVQLSDALTSEDADEWETNYKNEAQQVEKGSDTFLKPEEPAVEGMKEPILHTSERGLERDEKDDNMEFVTGSATYGVFLHNTKFLDSQGNFVRALTAPVIMARSTEVLQSEKERQSIHDSIICTPTSSDRSSRTHKNVRQRRHSFLRTWCYSCCSRPSAL</sequence>
<feature type="compositionally biased region" description="Basic and acidic residues" evidence="1">
    <location>
        <begin position="1450"/>
        <end position="1466"/>
    </location>
</feature>
<evidence type="ECO:0000313" key="3">
    <source>
        <dbReference type="Proteomes" id="UP000822688"/>
    </source>
</evidence>
<evidence type="ECO:0000313" key="2">
    <source>
        <dbReference type="EMBL" id="KAG0592466.1"/>
    </source>
</evidence>
<feature type="region of interest" description="Disordered" evidence="1">
    <location>
        <begin position="1388"/>
        <end position="1530"/>
    </location>
</feature>
<reference evidence="2" key="1">
    <citation type="submission" date="2020-06" db="EMBL/GenBank/DDBJ databases">
        <title>WGS assembly of Ceratodon purpureus strain R40.</title>
        <authorList>
            <person name="Carey S.B."/>
            <person name="Jenkins J."/>
            <person name="Shu S."/>
            <person name="Lovell J.T."/>
            <person name="Sreedasyam A."/>
            <person name="Maumus F."/>
            <person name="Tiley G.P."/>
            <person name="Fernandez-Pozo N."/>
            <person name="Barry K."/>
            <person name="Chen C."/>
            <person name="Wang M."/>
            <person name="Lipzen A."/>
            <person name="Daum C."/>
            <person name="Saski C.A."/>
            <person name="Payton A.C."/>
            <person name="Mcbreen J.C."/>
            <person name="Conrad R.E."/>
            <person name="Kollar L.M."/>
            <person name="Olsson S."/>
            <person name="Huttunen S."/>
            <person name="Landis J.B."/>
            <person name="Wickett N.J."/>
            <person name="Johnson M.G."/>
            <person name="Rensing S.A."/>
            <person name="Grimwood J."/>
            <person name="Schmutz J."/>
            <person name="Mcdaniel S.F."/>
        </authorList>
    </citation>
    <scope>NUCLEOTIDE SEQUENCE</scope>
    <source>
        <strain evidence="2">R40</strain>
    </source>
</reference>
<protein>
    <submittedName>
        <fullName evidence="2">Uncharacterized protein</fullName>
    </submittedName>
</protein>
<dbReference type="EMBL" id="CM026421">
    <property type="protein sequence ID" value="KAG0592466.1"/>
    <property type="molecule type" value="Genomic_DNA"/>
</dbReference>
<feature type="compositionally biased region" description="Polar residues" evidence="1">
    <location>
        <begin position="665"/>
        <end position="690"/>
    </location>
</feature>